<keyword evidence="7 11" id="KW-0547">Nucleotide-binding</keyword>
<evidence type="ECO:0000313" key="14">
    <source>
        <dbReference type="Proteomes" id="UP000538666"/>
    </source>
</evidence>
<keyword evidence="9 11" id="KW-0520">NAD</keyword>
<evidence type="ECO:0000256" key="11">
    <source>
        <dbReference type="HAMAP-Rule" id="MF_00244"/>
    </source>
</evidence>
<dbReference type="AlphaFoldDB" id="A0A841JWD0"/>
<dbReference type="PANTHER" id="PTHR39321:SF3">
    <property type="entry name" value="PHOSPHOPANTETHEINE ADENYLYLTRANSFERASE"/>
    <property type="match status" value="1"/>
</dbReference>
<dbReference type="NCBIfam" id="TIGR00125">
    <property type="entry name" value="cyt_tran_rel"/>
    <property type="match status" value="1"/>
</dbReference>
<dbReference type="NCBIfam" id="TIGR00482">
    <property type="entry name" value="nicotinate (nicotinamide) nucleotide adenylyltransferase"/>
    <property type="match status" value="1"/>
</dbReference>
<dbReference type="PANTHER" id="PTHR39321">
    <property type="entry name" value="NICOTINATE-NUCLEOTIDE ADENYLYLTRANSFERASE-RELATED"/>
    <property type="match status" value="1"/>
</dbReference>
<evidence type="ECO:0000256" key="5">
    <source>
        <dbReference type="ARBA" id="ARBA00022679"/>
    </source>
</evidence>
<evidence type="ECO:0000256" key="10">
    <source>
        <dbReference type="ARBA" id="ARBA00048721"/>
    </source>
</evidence>
<evidence type="ECO:0000259" key="12">
    <source>
        <dbReference type="Pfam" id="PF01467"/>
    </source>
</evidence>
<gene>
    <name evidence="11" type="primary">nadD</name>
    <name evidence="13" type="ORF">HNQ77_003617</name>
</gene>
<comment type="function">
    <text evidence="1 11">Catalyzes the reversible adenylation of nicotinate mononucleotide (NaMN) to nicotinic acid adenine dinucleotide (NaAD).</text>
</comment>
<keyword evidence="8 11" id="KW-0067">ATP-binding</keyword>
<dbReference type="InterPro" id="IPR005248">
    <property type="entry name" value="NadD/NMNAT"/>
</dbReference>
<sequence length="236" mass="25435">MKVGFFGGSFDPPHRGHIALARLAIEQLELDRVLIAPVGTQPLKRDQGAATPFDDRVAMVQLAIAGEPRMEVSLVDAPRKDGRPNYTIDTVNELRQTLSPDDTLYCLMGADSFLTIGKWDRAGELLLLCNFVVGSRPGFNLQKVAAALPESVSLAAETGSAPGRLVIGLRGQNGKESRLCLLPDLAEDISATEIRSELRMGRPTSIDPAVAAYIQRHGLYPSKEAGSSVFPGNRKS</sequence>
<accession>A0A841JWD0</accession>
<proteinExistence type="inferred from homology"/>
<name>A0A841JWD0_9BACT</name>
<comment type="pathway">
    <text evidence="2 11">Cofactor biosynthesis; NAD(+) biosynthesis; deamido-NAD(+) from nicotinate D-ribonucleotide: step 1/1.</text>
</comment>
<protein>
    <recommendedName>
        <fullName evidence="11">Probable nicotinate-nucleotide adenylyltransferase</fullName>
        <ecNumber evidence="11">2.7.7.18</ecNumber>
    </recommendedName>
    <alternativeName>
        <fullName evidence="11">Deamido-NAD(+) diphosphorylase</fullName>
    </alternativeName>
    <alternativeName>
        <fullName evidence="11">Deamido-NAD(+) pyrophosphorylase</fullName>
    </alternativeName>
    <alternativeName>
        <fullName evidence="11">Nicotinate mononucleotide adenylyltransferase</fullName>
        <shortName evidence="11">NaMN adenylyltransferase</shortName>
    </alternativeName>
</protein>
<evidence type="ECO:0000256" key="4">
    <source>
        <dbReference type="ARBA" id="ARBA00022642"/>
    </source>
</evidence>
<dbReference type="Pfam" id="PF01467">
    <property type="entry name" value="CTP_transf_like"/>
    <property type="match status" value="1"/>
</dbReference>
<dbReference type="OrthoDB" id="5295945at2"/>
<dbReference type="EMBL" id="JACHEK010000007">
    <property type="protein sequence ID" value="MBB6145656.1"/>
    <property type="molecule type" value="Genomic_DNA"/>
</dbReference>
<dbReference type="GO" id="GO:0005524">
    <property type="term" value="F:ATP binding"/>
    <property type="evidence" value="ECO:0007669"/>
    <property type="project" value="UniProtKB-KW"/>
</dbReference>
<dbReference type="HAMAP" id="MF_00244">
    <property type="entry name" value="NaMN_adenylyltr"/>
    <property type="match status" value="1"/>
</dbReference>
<evidence type="ECO:0000256" key="9">
    <source>
        <dbReference type="ARBA" id="ARBA00023027"/>
    </source>
</evidence>
<evidence type="ECO:0000256" key="6">
    <source>
        <dbReference type="ARBA" id="ARBA00022695"/>
    </source>
</evidence>
<comment type="similarity">
    <text evidence="3 11">Belongs to the NadD family.</text>
</comment>
<dbReference type="Proteomes" id="UP000538666">
    <property type="component" value="Unassembled WGS sequence"/>
</dbReference>
<dbReference type="GO" id="GO:0009435">
    <property type="term" value="P:NAD+ biosynthetic process"/>
    <property type="evidence" value="ECO:0007669"/>
    <property type="project" value="UniProtKB-UniRule"/>
</dbReference>
<evidence type="ECO:0000256" key="2">
    <source>
        <dbReference type="ARBA" id="ARBA00005019"/>
    </source>
</evidence>
<keyword evidence="6 11" id="KW-0548">Nucleotidyltransferase</keyword>
<evidence type="ECO:0000256" key="8">
    <source>
        <dbReference type="ARBA" id="ARBA00022840"/>
    </source>
</evidence>
<dbReference type="EC" id="2.7.7.18" evidence="11"/>
<keyword evidence="4 11" id="KW-0662">Pyridine nucleotide biosynthesis</keyword>
<evidence type="ECO:0000256" key="3">
    <source>
        <dbReference type="ARBA" id="ARBA00009014"/>
    </source>
</evidence>
<comment type="caution">
    <text evidence="13">The sequence shown here is derived from an EMBL/GenBank/DDBJ whole genome shotgun (WGS) entry which is preliminary data.</text>
</comment>
<evidence type="ECO:0000256" key="1">
    <source>
        <dbReference type="ARBA" id="ARBA00002324"/>
    </source>
</evidence>
<dbReference type="InterPro" id="IPR004821">
    <property type="entry name" value="Cyt_trans-like"/>
</dbReference>
<dbReference type="GO" id="GO:0004515">
    <property type="term" value="F:nicotinate-nucleotide adenylyltransferase activity"/>
    <property type="evidence" value="ECO:0007669"/>
    <property type="project" value="UniProtKB-UniRule"/>
</dbReference>
<dbReference type="SUPFAM" id="SSF52374">
    <property type="entry name" value="Nucleotidylyl transferase"/>
    <property type="match status" value="1"/>
</dbReference>
<reference evidence="13 14" key="1">
    <citation type="submission" date="2020-08" db="EMBL/GenBank/DDBJ databases">
        <title>Genomic Encyclopedia of Type Strains, Phase IV (KMG-IV): sequencing the most valuable type-strain genomes for metagenomic binning, comparative biology and taxonomic classification.</title>
        <authorList>
            <person name="Goeker M."/>
        </authorList>
    </citation>
    <scope>NUCLEOTIDE SEQUENCE [LARGE SCALE GENOMIC DNA]</scope>
    <source>
        <strain evidence="13 14">DSM 103733</strain>
    </source>
</reference>
<evidence type="ECO:0000313" key="13">
    <source>
        <dbReference type="EMBL" id="MBB6145656.1"/>
    </source>
</evidence>
<dbReference type="Gene3D" id="3.40.50.620">
    <property type="entry name" value="HUPs"/>
    <property type="match status" value="1"/>
</dbReference>
<dbReference type="CDD" id="cd02165">
    <property type="entry name" value="NMNAT"/>
    <property type="match status" value="1"/>
</dbReference>
<organism evidence="13 14">
    <name type="scientific">Silvibacterium bohemicum</name>
    <dbReference type="NCBI Taxonomy" id="1577686"/>
    <lineage>
        <taxon>Bacteria</taxon>
        <taxon>Pseudomonadati</taxon>
        <taxon>Acidobacteriota</taxon>
        <taxon>Terriglobia</taxon>
        <taxon>Terriglobales</taxon>
        <taxon>Acidobacteriaceae</taxon>
        <taxon>Silvibacterium</taxon>
    </lineage>
</organism>
<dbReference type="RefSeq" id="WP_050060701.1">
    <property type="nucleotide sequence ID" value="NZ_JACHEK010000007.1"/>
</dbReference>
<comment type="catalytic activity">
    <reaction evidence="10 11">
        <text>nicotinate beta-D-ribonucleotide + ATP + H(+) = deamido-NAD(+) + diphosphate</text>
        <dbReference type="Rhea" id="RHEA:22860"/>
        <dbReference type="ChEBI" id="CHEBI:15378"/>
        <dbReference type="ChEBI" id="CHEBI:30616"/>
        <dbReference type="ChEBI" id="CHEBI:33019"/>
        <dbReference type="ChEBI" id="CHEBI:57502"/>
        <dbReference type="ChEBI" id="CHEBI:58437"/>
        <dbReference type="EC" id="2.7.7.18"/>
    </reaction>
</comment>
<dbReference type="UniPathway" id="UPA00253">
    <property type="reaction ID" value="UER00332"/>
</dbReference>
<evidence type="ECO:0000256" key="7">
    <source>
        <dbReference type="ARBA" id="ARBA00022741"/>
    </source>
</evidence>
<keyword evidence="5 11" id="KW-0808">Transferase</keyword>
<feature type="domain" description="Cytidyltransferase-like" evidence="12">
    <location>
        <begin position="5"/>
        <end position="196"/>
    </location>
</feature>
<dbReference type="InterPro" id="IPR014729">
    <property type="entry name" value="Rossmann-like_a/b/a_fold"/>
</dbReference>
<keyword evidence="14" id="KW-1185">Reference proteome</keyword>